<name>A0A6M7WM87_RHILI</name>
<accession>A0A6M7WM87</accession>
<dbReference type="InterPro" id="IPR000415">
    <property type="entry name" value="Nitroreductase-like"/>
</dbReference>
<dbReference type="Gene3D" id="3.40.109.10">
    <property type="entry name" value="NADH Oxidase"/>
    <property type="match status" value="1"/>
</dbReference>
<keyword evidence="1" id="KW-0812">Transmembrane</keyword>
<evidence type="ECO:0000313" key="2">
    <source>
        <dbReference type="EMBL" id="QKD05190.1"/>
    </source>
</evidence>
<feature type="transmembrane region" description="Helical" evidence="1">
    <location>
        <begin position="6"/>
        <end position="25"/>
    </location>
</feature>
<sequence length="365" mass="39230">MNRRQYLIGGGALMVAGAAATYFGLRNMGSMAEYNASVAATRSALKQAPGTSDLIRYATLAANSHNTQPWLFKVSDVGIEILPDMARQIAIVDPDNHHLFASLGCAAENLAIAGSARGKPGELSFNPANDGAVMFAFGGRTPIEPALFDAIPKRQSTRGDYDGKAVSSRDLQTLSAAVAVPGVDHVLITDRPRIDRVRDLVVAGNNAQIADAAFVRELKTWLRFSPRQAMVTGDGLFSASTGNPTLPEWLGRVMFDLVFKAKAENEKYARQLASSAGVAVFVAQKDDREHWVLAGRACQRFALQATALGLKHAFINQPVEIAGLRPELATLVGMPGRRPDLVMRFGYGAALPFSARRPAERVIIS</sequence>
<dbReference type="GO" id="GO:0016491">
    <property type="term" value="F:oxidoreductase activity"/>
    <property type="evidence" value="ECO:0007669"/>
    <property type="project" value="InterPro"/>
</dbReference>
<dbReference type="Proteomes" id="UP000503017">
    <property type="component" value="Chromosome"/>
</dbReference>
<dbReference type="AlphaFoldDB" id="A0A6M7WM87"/>
<evidence type="ECO:0000256" key="1">
    <source>
        <dbReference type="SAM" id="Phobius"/>
    </source>
</evidence>
<keyword evidence="1" id="KW-1133">Transmembrane helix</keyword>
<dbReference type="EMBL" id="CP033367">
    <property type="protein sequence ID" value="QKD05190.1"/>
    <property type="molecule type" value="Genomic_DNA"/>
</dbReference>
<dbReference type="SUPFAM" id="SSF55469">
    <property type="entry name" value="FMN-dependent nitroreductase-like"/>
    <property type="match status" value="1"/>
</dbReference>
<organism evidence="2 3">
    <name type="scientific">Mesorhizobium loti R88b</name>
    <dbReference type="NCBI Taxonomy" id="935548"/>
    <lineage>
        <taxon>Bacteria</taxon>
        <taxon>Pseudomonadati</taxon>
        <taxon>Pseudomonadota</taxon>
        <taxon>Alphaproteobacteria</taxon>
        <taxon>Hyphomicrobiales</taxon>
        <taxon>Phyllobacteriaceae</taxon>
        <taxon>Mesorhizobium</taxon>
    </lineage>
</organism>
<proteinExistence type="predicted"/>
<dbReference type="NCBIfam" id="NF047509">
    <property type="entry name" value="Rv3131_FMN_oxido"/>
    <property type="match status" value="1"/>
</dbReference>
<reference evidence="2 3" key="1">
    <citation type="submission" date="2018-10" db="EMBL/GenBank/DDBJ databases">
        <authorList>
            <person name="Perry B.J."/>
            <person name="Sullivan J.T."/>
            <person name="Murphy R.J.T."/>
            <person name="Ramsay J.P."/>
            <person name="Ronson C.W."/>
        </authorList>
    </citation>
    <scope>NUCLEOTIDE SEQUENCE [LARGE SCALE GENOMIC DNA]</scope>
    <source>
        <strain evidence="2 3">R88b</strain>
    </source>
</reference>
<evidence type="ECO:0000313" key="3">
    <source>
        <dbReference type="Proteomes" id="UP000503017"/>
    </source>
</evidence>
<gene>
    <name evidence="2" type="ORF">EB235_29965</name>
</gene>
<keyword evidence="1" id="KW-0472">Membrane</keyword>
<protein>
    <submittedName>
        <fullName evidence="2">Tat pathway signal protein</fullName>
    </submittedName>
</protein>